<keyword evidence="3" id="KW-1185">Reference proteome</keyword>
<protein>
    <submittedName>
        <fullName evidence="2">Uncharacterized protein</fullName>
    </submittedName>
</protein>
<gene>
    <name evidence="2" type="ORF">GCM10009741_27420</name>
</gene>
<evidence type="ECO:0000313" key="3">
    <source>
        <dbReference type="Proteomes" id="UP001500363"/>
    </source>
</evidence>
<accession>A0ABN2AQW5</accession>
<comment type="caution">
    <text evidence="2">The sequence shown here is derived from an EMBL/GenBank/DDBJ whole genome shotgun (WGS) entry which is preliminary data.</text>
</comment>
<name>A0ABN2AQW5_9ACTN</name>
<feature type="compositionally biased region" description="Polar residues" evidence="1">
    <location>
        <begin position="65"/>
        <end position="76"/>
    </location>
</feature>
<evidence type="ECO:0000256" key="1">
    <source>
        <dbReference type="SAM" id="MobiDB-lite"/>
    </source>
</evidence>
<dbReference type="EMBL" id="BAAANC010000002">
    <property type="protein sequence ID" value="GAA1524527.1"/>
    <property type="molecule type" value="Genomic_DNA"/>
</dbReference>
<reference evidence="2 3" key="1">
    <citation type="journal article" date="2019" name="Int. J. Syst. Evol. Microbiol.">
        <title>The Global Catalogue of Microorganisms (GCM) 10K type strain sequencing project: providing services to taxonomists for standard genome sequencing and annotation.</title>
        <authorList>
            <consortium name="The Broad Institute Genomics Platform"/>
            <consortium name="The Broad Institute Genome Sequencing Center for Infectious Disease"/>
            <person name="Wu L."/>
            <person name="Ma J."/>
        </authorList>
    </citation>
    <scope>NUCLEOTIDE SEQUENCE [LARGE SCALE GENOMIC DNA]</scope>
    <source>
        <strain evidence="2 3">JCM 14303</strain>
    </source>
</reference>
<proteinExistence type="predicted"/>
<dbReference type="Proteomes" id="UP001500363">
    <property type="component" value="Unassembled WGS sequence"/>
</dbReference>
<sequence>MIKADCDPIRCVVSPTRAHPVPAAHTITTVSSIPRGRCIRCPPAVGKYPATVTTSRRVTGRPKASVTNGRGTTTIR</sequence>
<evidence type="ECO:0000313" key="2">
    <source>
        <dbReference type="EMBL" id="GAA1524527.1"/>
    </source>
</evidence>
<feature type="region of interest" description="Disordered" evidence="1">
    <location>
        <begin position="54"/>
        <end position="76"/>
    </location>
</feature>
<organism evidence="2 3">
    <name type="scientific">Kribbella lupini</name>
    <dbReference type="NCBI Taxonomy" id="291602"/>
    <lineage>
        <taxon>Bacteria</taxon>
        <taxon>Bacillati</taxon>
        <taxon>Actinomycetota</taxon>
        <taxon>Actinomycetes</taxon>
        <taxon>Propionibacteriales</taxon>
        <taxon>Kribbellaceae</taxon>
        <taxon>Kribbella</taxon>
    </lineage>
</organism>